<dbReference type="Gene3D" id="1.10.10.10">
    <property type="entry name" value="Winged helix-like DNA-binding domain superfamily/Winged helix DNA-binding domain"/>
    <property type="match status" value="1"/>
</dbReference>
<evidence type="ECO:0000313" key="8">
    <source>
        <dbReference type="Proteomes" id="UP001595818"/>
    </source>
</evidence>
<dbReference type="NCBIfam" id="TIGR02937">
    <property type="entry name" value="sigma70-ECF"/>
    <property type="match status" value="1"/>
</dbReference>
<name>A0ABV9T6J1_9BACT</name>
<dbReference type="RefSeq" id="WP_377068196.1">
    <property type="nucleotide sequence ID" value="NZ_JBHSJJ010000017.1"/>
</dbReference>
<evidence type="ECO:0000256" key="1">
    <source>
        <dbReference type="ARBA" id="ARBA00010641"/>
    </source>
</evidence>
<dbReference type="Proteomes" id="UP001595818">
    <property type="component" value="Unassembled WGS sequence"/>
</dbReference>
<dbReference type="SUPFAM" id="SSF88659">
    <property type="entry name" value="Sigma3 and sigma4 domains of RNA polymerase sigma factors"/>
    <property type="match status" value="1"/>
</dbReference>
<dbReference type="PANTHER" id="PTHR43133:SF46">
    <property type="entry name" value="RNA POLYMERASE SIGMA-70 FACTOR ECF SUBFAMILY"/>
    <property type="match status" value="1"/>
</dbReference>
<comment type="caution">
    <text evidence="7">The sequence shown here is derived from an EMBL/GenBank/DDBJ whole genome shotgun (WGS) entry which is preliminary data.</text>
</comment>
<organism evidence="7 8">
    <name type="scientific">Negadavirga shengliensis</name>
    <dbReference type="NCBI Taxonomy" id="1389218"/>
    <lineage>
        <taxon>Bacteria</taxon>
        <taxon>Pseudomonadati</taxon>
        <taxon>Bacteroidota</taxon>
        <taxon>Cytophagia</taxon>
        <taxon>Cytophagales</taxon>
        <taxon>Cyclobacteriaceae</taxon>
        <taxon>Negadavirga</taxon>
    </lineage>
</organism>
<proteinExistence type="inferred from homology"/>
<dbReference type="Pfam" id="PF04542">
    <property type="entry name" value="Sigma70_r2"/>
    <property type="match status" value="1"/>
</dbReference>
<dbReference type="InterPro" id="IPR039425">
    <property type="entry name" value="RNA_pol_sigma-70-like"/>
</dbReference>
<keyword evidence="3" id="KW-0731">Sigma factor</keyword>
<evidence type="ECO:0000256" key="4">
    <source>
        <dbReference type="ARBA" id="ARBA00023163"/>
    </source>
</evidence>
<keyword evidence="2" id="KW-0805">Transcription regulation</keyword>
<dbReference type="InterPro" id="IPR013249">
    <property type="entry name" value="RNA_pol_sigma70_r4_t2"/>
</dbReference>
<evidence type="ECO:0000256" key="2">
    <source>
        <dbReference type="ARBA" id="ARBA00023015"/>
    </source>
</evidence>
<accession>A0ABV9T6J1</accession>
<gene>
    <name evidence="7" type="ORF">ACFPFU_22010</name>
</gene>
<comment type="similarity">
    <text evidence="1">Belongs to the sigma-70 factor family. ECF subfamily.</text>
</comment>
<feature type="domain" description="RNA polymerase sigma factor 70 region 4 type 2" evidence="6">
    <location>
        <begin position="133"/>
        <end position="176"/>
    </location>
</feature>
<dbReference type="EMBL" id="JBHSJJ010000017">
    <property type="protein sequence ID" value="MFC4874394.1"/>
    <property type="molecule type" value="Genomic_DNA"/>
</dbReference>
<dbReference type="InterPro" id="IPR013325">
    <property type="entry name" value="RNA_pol_sigma_r2"/>
</dbReference>
<protein>
    <submittedName>
        <fullName evidence="7">RNA polymerase sigma factor</fullName>
    </submittedName>
</protein>
<dbReference type="Gene3D" id="1.10.1740.10">
    <property type="match status" value="1"/>
</dbReference>
<dbReference type="Pfam" id="PF08281">
    <property type="entry name" value="Sigma70_r4_2"/>
    <property type="match status" value="1"/>
</dbReference>
<reference evidence="8" key="1">
    <citation type="journal article" date="2019" name="Int. J. Syst. Evol. Microbiol.">
        <title>The Global Catalogue of Microorganisms (GCM) 10K type strain sequencing project: providing services to taxonomists for standard genome sequencing and annotation.</title>
        <authorList>
            <consortium name="The Broad Institute Genomics Platform"/>
            <consortium name="The Broad Institute Genome Sequencing Center for Infectious Disease"/>
            <person name="Wu L."/>
            <person name="Ma J."/>
        </authorList>
    </citation>
    <scope>NUCLEOTIDE SEQUENCE [LARGE SCALE GENOMIC DNA]</scope>
    <source>
        <strain evidence="8">CGMCC 4.7466</strain>
    </source>
</reference>
<dbReference type="InterPro" id="IPR036388">
    <property type="entry name" value="WH-like_DNA-bd_sf"/>
</dbReference>
<evidence type="ECO:0000256" key="3">
    <source>
        <dbReference type="ARBA" id="ARBA00023082"/>
    </source>
</evidence>
<feature type="domain" description="RNA polymerase sigma-70 region 2" evidence="5">
    <location>
        <begin position="32"/>
        <end position="97"/>
    </location>
</feature>
<dbReference type="InterPro" id="IPR007627">
    <property type="entry name" value="RNA_pol_sigma70_r2"/>
</dbReference>
<keyword evidence="8" id="KW-1185">Reference proteome</keyword>
<keyword evidence="4" id="KW-0804">Transcription</keyword>
<dbReference type="SUPFAM" id="SSF88946">
    <property type="entry name" value="Sigma2 domain of RNA polymerase sigma factors"/>
    <property type="match status" value="1"/>
</dbReference>
<sequence>MISPQTSSVTELTAAWWQGLRKGDKASLEAIYRRFSDDMYRYGMALKYEHNVILDCIQEVFIDLWRYRENLSSNVNVRLYLFKSLTNKIYHFHQKEKQSRLAPLDESHITLFLVASHESELIEKQRNEDFVGQLQKALSGLPIRQKEVIQHIFFENHSYEETSFLMSVTVRTVYNLAWKAISNIKKSILL</sequence>
<dbReference type="InterPro" id="IPR014284">
    <property type="entry name" value="RNA_pol_sigma-70_dom"/>
</dbReference>
<dbReference type="InterPro" id="IPR013324">
    <property type="entry name" value="RNA_pol_sigma_r3/r4-like"/>
</dbReference>
<evidence type="ECO:0000313" key="7">
    <source>
        <dbReference type="EMBL" id="MFC4874394.1"/>
    </source>
</evidence>
<evidence type="ECO:0000259" key="5">
    <source>
        <dbReference type="Pfam" id="PF04542"/>
    </source>
</evidence>
<evidence type="ECO:0000259" key="6">
    <source>
        <dbReference type="Pfam" id="PF08281"/>
    </source>
</evidence>
<dbReference type="PANTHER" id="PTHR43133">
    <property type="entry name" value="RNA POLYMERASE ECF-TYPE SIGMA FACTO"/>
    <property type="match status" value="1"/>
</dbReference>